<dbReference type="EMBL" id="HBIU01041366">
    <property type="protein sequence ID" value="CAE0639982.1"/>
    <property type="molecule type" value="Transcribed_RNA"/>
</dbReference>
<sequence length="415" mass="44112">MLQSDKKQSAASTKQRSEGAAAAAAAAGPSLLRSTRSGRKTTSVLEWWRGQRLVSGVQDTLVAVGSESTVRFLHKSDDRSKRWSHVQIEQLQHAHSTTDPLVGDFWKKVAKHVDGKNDSECHDKWFEQYATPKVPKKRQKKVASSNTTAASKSGSKAVAKKDGGGRSTKQKINDKTKSKALASSSISKRKSLSSSRKKLGGSDDIFQATPTSGNGRAMFAIGDSLLSLFDSSGIAEVRSATRMTSSSSCPISSSNKANPKKDAVCTVKASSKEAGCNSFSSVSKQPSDEGRQPREGGKPSPAKKVHRKYVTALVKQLHGGRKKRAQGGRGSYRAAGGNPVLQNAAVFSKKNPNLAAVRENISDEAVGAKGSKLISIRGNLTPKGTLSLNTQVDPAGDSGDDWDQQGDTSSDEDDV</sequence>
<feature type="region of interest" description="Disordered" evidence="1">
    <location>
        <begin position="379"/>
        <end position="415"/>
    </location>
</feature>
<dbReference type="AlphaFoldDB" id="A0A7S4DBM9"/>
<feature type="compositionally biased region" description="Low complexity" evidence="1">
    <location>
        <begin position="245"/>
        <end position="254"/>
    </location>
</feature>
<reference evidence="3" key="1">
    <citation type="submission" date="2021-01" db="EMBL/GenBank/DDBJ databases">
        <authorList>
            <person name="Corre E."/>
            <person name="Pelletier E."/>
            <person name="Niang G."/>
            <person name="Scheremetjew M."/>
            <person name="Finn R."/>
            <person name="Kale V."/>
            <person name="Holt S."/>
            <person name="Cochrane G."/>
            <person name="Meng A."/>
            <person name="Brown T."/>
            <person name="Cohen L."/>
        </authorList>
    </citation>
    <scope>NUCLEOTIDE SEQUENCE</scope>
    <source>
        <strain evidence="3">CCMP3107</strain>
    </source>
</reference>
<dbReference type="InterPro" id="IPR009057">
    <property type="entry name" value="Homeodomain-like_sf"/>
</dbReference>
<feature type="compositionally biased region" description="Basic residues" evidence="1">
    <location>
        <begin position="187"/>
        <end position="199"/>
    </location>
</feature>
<feature type="compositionally biased region" description="Polar residues" evidence="1">
    <location>
        <begin position="32"/>
        <end position="41"/>
    </location>
</feature>
<feature type="region of interest" description="Disordered" evidence="1">
    <location>
        <begin position="241"/>
        <end position="337"/>
    </location>
</feature>
<dbReference type="InterPro" id="IPR001005">
    <property type="entry name" value="SANT/Myb"/>
</dbReference>
<dbReference type="Gene3D" id="1.10.10.60">
    <property type="entry name" value="Homeodomain-like"/>
    <property type="match status" value="1"/>
</dbReference>
<dbReference type="SMART" id="SM00717">
    <property type="entry name" value="SANT"/>
    <property type="match status" value="1"/>
</dbReference>
<evidence type="ECO:0000259" key="2">
    <source>
        <dbReference type="PROSITE" id="PS50090"/>
    </source>
</evidence>
<feature type="region of interest" description="Disordered" evidence="1">
    <location>
        <begin position="1"/>
        <end position="41"/>
    </location>
</feature>
<name>A0A7S4DBM9_HETAK</name>
<dbReference type="PROSITE" id="PS50090">
    <property type="entry name" value="MYB_LIKE"/>
    <property type="match status" value="1"/>
</dbReference>
<organism evidence="3">
    <name type="scientific">Heterosigma akashiwo</name>
    <name type="common">Chromophytic alga</name>
    <name type="synonym">Heterosigma carterae</name>
    <dbReference type="NCBI Taxonomy" id="2829"/>
    <lineage>
        <taxon>Eukaryota</taxon>
        <taxon>Sar</taxon>
        <taxon>Stramenopiles</taxon>
        <taxon>Ochrophyta</taxon>
        <taxon>Raphidophyceae</taxon>
        <taxon>Chattonellales</taxon>
        <taxon>Chattonellaceae</taxon>
        <taxon>Heterosigma</taxon>
    </lineage>
</organism>
<dbReference type="SUPFAM" id="SSF46689">
    <property type="entry name" value="Homeodomain-like"/>
    <property type="match status" value="1"/>
</dbReference>
<gene>
    <name evidence="3" type="ORF">HAKA00212_LOCUS18799</name>
</gene>
<feature type="compositionally biased region" description="Basic and acidic residues" evidence="1">
    <location>
        <begin position="286"/>
        <end position="297"/>
    </location>
</feature>
<protein>
    <recommendedName>
        <fullName evidence="2">Myb-like domain-containing protein</fullName>
    </recommendedName>
</protein>
<feature type="compositionally biased region" description="Acidic residues" evidence="1">
    <location>
        <begin position="398"/>
        <end position="415"/>
    </location>
</feature>
<proteinExistence type="predicted"/>
<feature type="region of interest" description="Disordered" evidence="1">
    <location>
        <begin position="132"/>
        <end position="213"/>
    </location>
</feature>
<accession>A0A7S4DBM9</accession>
<feature type="compositionally biased region" description="Low complexity" evidence="1">
    <location>
        <begin position="142"/>
        <end position="157"/>
    </location>
</feature>
<evidence type="ECO:0000313" key="3">
    <source>
        <dbReference type="EMBL" id="CAE0639982.1"/>
    </source>
</evidence>
<feature type="domain" description="Myb-like" evidence="2">
    <location>
        <begin position="75"/>
        <end position="129"/>
    </location>
</feature>
<evidence type="ECO:0000256" key="1">
    <source>
        <dbReference type="SAM" id="MobiDB-lite"/>
    </source>
</evidence>
<dbReference type="CDD" id="cd00167">
    <property type="entry name" value="SANT"/>
    <property type="match status" value="1"/>
</dbReference>
<feature type="compositionally biased region" description="Polar residues" evidence="1">
    <location>
        <begin position="382"/>
        <end position="392"/>
    </location>
</feature>